<gene>
    <name evidence="1" type="ORF">DFH08DRAFT_895360</name>
</gene>
<dbReference type="AlphaFoldDB" id="A0AAD6ZA28"/>
<name>A0AAD6ZA28_9AGAR</name>
<keyword evidence="2" id="KW-1185">Reference proteome</keyword>
<reference evidence="1" key="1">
    <citation type="submission" date="2023-03" db="EMBL/GenBank/DDBJ databases">
        <title>Massive genome expansion in bonnet fungi (Mycena s.s.) driven by repeated elements and novel gene families across ecological guilds.</title>
        <authorList>
            <consortium name="Lawrence Berkeley National Laboratory"/>
            <person name="Harder C.B."/>
            <person name="Miyauchi S."/>
            <person name="Viragh M."/>
            <person name="Kuo A."/>
            <person name="Thoen E."/>
            <person name="Andreopoulos B."/>
            <person name="Lu D."/>
            <person name="Skrede I."/>
            <person name="Drula E."/>
            <person name="Henrissat B."/>
            <person name="Morin E."/>
            <person name="Kohler A."/>
            <person name="Barry K."/>
            <person name="LaButti K."/>
            <person name="Morin E."/>
            <person name="Salamov A."/>
            <person name="Lipzen A."/>
            <person name="Mereny Z."/>
            <person name="Hegedus B."/>
            <person name="Baldrian P."/>
            <person name="Stursova M."/>
            <person name="Weitz H."/>
            <person name="Taylor A."/>
            <person name="Grigoriev I.V."/>
            <person name="Nagy L.G."/>
            <person name="Martin F."/>
            <person name="Kauserud H."/>
        </authorList>
    </citation>
    <scope>NUCLEOTIDE SEQUENCE</scope>
    <source>
        <strain evidence="1">CBHHK002</strain>
    </source>
</reference>
<evidence type="ECO:0000313" key="1">
    <source>
        <dbReference type="EMBL" id="KAJ7314403.1"/>
    </source>
</evidence>
<protein>
    <submittedName>
        <fullName evidence="1">Uncharacterized protein</fullName>
    </submittedName>
</protein>
<dbReference type="EMBL" id="JARIHO010000067">
    <property type="protein sequence ID" value="KAJ7314403.1"/>
    <property type="molecule type" value="Genomic_DNA"/>
</dbReference>
<proteinExistence type="predicted"/>
<sequence>MQPTPSPAPLSSLGTTQLSVSRTAQILLPLLWVIYNEHHVHAQRPPTPAISFERRNSRNTFKVSFGWVSLIDRGGSLKRWHRSRSQTLMRHRLDSTLTAHQRKDHYRHTWDHSAVLFRSQSGLSGGKELLGSPARNSLFQDIVAHVYLLVRQRMVGKW</sequence>
<evidence type="ECO:0000313" key="2">
    <source>
        <dbReference type="Proteomes" id="UP001218218"/>
    </source>
</evidence>
<accession>A0AAD6ZA28</accession>
<comment type="caution">
    <text evidence="1">The sequence shown here is derived from an EMBL/GenBank/DDBJ whole genome shotgun (WGS) entry which is preliminary data.</text>
</comment>
<dbReference type="Proteomes" id="UP001218218">
    <property type="component" value="Unassembled WGS sequence"/>
</dbReference>
<organism evidence="1 2">
    <name type="scientific">Mycena albidolilacea</name>
    <dbReference type="NCBI Taxonomy" id="1033008"/>
    <lineage>
        <taxon>Eukaryota</taxon>
        <taxon>Fungi</taxon>
        <taxon>Dikarya</taxon>
        <taxon>Basidiomycota</taxon>
        <taxon>Agaricomycotina</taxon>
        <taxon>Agaricomycetes</taxon>
        <taxon>Agaricomycetidae</taxon>
        <taxon>Agaricales</taxon>
        <taxon>Marasmiineae</taxon>
        <taxon>Mycenaceae</taxon>
        <taxon>Mycena</taxon>
    </lineage>
</organism>